<protein>
    <submittedName>
        <fullName evidence="1">Uncharacterized protein</fullName>
    </submittedName>
</protein>
<dbReference type="EMBL" id="FNAV01000001">
    <property type="protein sequence ID" value="SDE18030.1"/>
    <property type="molecule type" value="Genomic_DNA"/>
</dbReference>
<keyword evidence="2" id="KW-1185">Reference proteome</keyword>
<dbReference type="Proteomes" id="UP000198994">
    <property type="component" value="Unassembled WGS sequence"/>
</dbReference>
<dbReference type="RefSeq" id="WP_165617003.1">
    <property type="nucleotide sequence ID" value="NZ_FNAV01000001.1"/>
</dbReference>
<accession>A0A1G7ATJ6</accession>
<organism evidence="1 2">
    <name type="scientific">Salipiger thiooxidans</name>
    <dbReference type="NCBI Taxonomy" id="282683"/>
    <lineage>
        <taxon>Bacteria</taxon>
        <taxon>Pseudomonadati</taxon>
        <taxon>Pseudomonadota</taxon>
        <taxon>Alphaproteobacteria</taxon>
        <taxon>Rhodobacterales</taxon>
        <taxon>Roseobacteraceae</taxon>
        <taxon>Salipiger</taxon>
    </lineage>
</organism>
<dbReference type="AlphaFoldDB" id="A0A1G7ATJ6"/>
<name>A0A1G7ATJ6_9RHOB</name>
<evidence type="ECO:0000313" key="2">
    <source>
        <dbReference type="Proteomes" id="UP000198994"/>
    </source>
</evidence>
<dbReference type="STRING" id="282683.SAMN04488105_101362"/>
<sequence>MPRFTASDATKSYGSGFDHVALRDAFADFRSWWDRNRLTGIARRDDPEITPCLPMAA</sequence>
<reference evidence="2" key="1">
    <citation type="submission" date="2016-10" db="EMBL/GenBank/DDBJ databases">
        <authorList>
            <person name="Varghese N."/>
            <person name="Submissions S."/>
        </authorList>
    </citation>
    <scope>NUCLEOTIDE SEQUENCE [LARGE SCALE GENOMIC DNA]</scope>
    <source>
        <strain evidence="2">DSM 10146</strain>
    </source>
</reference>
<gene>
    <name evidence="1" type="ORF">SAMN04488105_101362</name>
</gene>
<evidence type="ECO:0000313" key="1">
    <source>
        <dbReference type="EMBL" id="SDE18030.1"/>
    </source>
</evidence>
<proteinExistence type="predicted"/>